<dbReference type="InterPro" id="IPR006925">
    <property type="entry name" value="Vps16_C"/>
</dbReference>
<evidence type="ECO:0000256" key="2">
    <source>
        <dbReference type="PIRNR" id="PIRNR007949"/>
    </source>
</evidence>
<evidence type="ECO:0000313" key="5">
    <source>
        <dbReference type="EMBL" id="KAF2863190.1"/>
    </source>
</evidence>
<dbReference type="EMBL" id="MU005962">
    <property type="protein sequence ID" value="KAF2863190.1"/>
    <property type="molecule type" value="Genomic_DNA"/>
</dbReference>
<name>A0A6A7C6W7_9PEZI</name>
<evidence type="ECO:0000256" key="1">
    <source>
        <dbReference type="ARBA" id="ARBA00009250"/>
    </source>
</evidence>
<dbReference type="PANTHER" id="PTHR12811:SF0">
    <property type="entry name" value="VACUOLAR PROTEIN SORTING-ASSOCIATED PROTEIN 16 HOMOLOG"/>
    <property type="match status" value="1"/>
</dbReference>
<dbReference type="InterPro" id="IPR015943">
    <property type="entry name" value="WD40/YVTN_repeat-like_dom_sf"/>
</dbReference>
<dbReference type="Pfam" id="PF04840">
    <property type="entry name" value="Vps16_C"/>
    <property type="match status" value="1"/>
</dbReference>
<dbReference type="InterPro" id="IPR038132">
    <property type="entry name" value="Vps16_C_sf"/>
</dbReference>
<feature type="domain" description="Vps16 N-terminal" evidence="4">
    <location>
        <begin position="4"/>
        <end position="408"/>
    </location>
</feature>
<evidence type="ECO:0000313" key="6">
    <source>
        <dbReference type="Proteomes" id="UP000799421"/>
    </source>
</evidence>
<dbReference type="InterPro" id="IPR011044">
    <property type="entry name" value="Quino_amine_DH_bsu"/>
</dbReference>
<accession>A0A6A7C6W7</accession>
<dbReference type="Proteomes" id="UP000799421">
    <property type="component" value="Unassembled WGS sequence"/>
</dbReference>
<dbReference type="SUPFAM" id="SSF50969">
    <property type="entry name" value="YVTN repeat-like/Quinoprotein amine dehydrogenase"/>
    <property type="match status" value="1"/>
</dbReference>
<dbReference type="InterPro" id="IPR016534">
    <property type="entry name" value="VPS16"/>
</dbReference>
<comment type="similarity">
    <text evidence="1 2">Belongs to the VPS16 family.</text>
</comment>
<keyword evidence="6" id="KW-1185">Reference proteome</keyword>
<keyword evidence="2" id="KW-0653">Protein transport</keyword>
<proteinExistence type="inferred from homology"/>
<dbReference type="OrthoDB" id="1792at2759"/>
<dbReference type="Gene3D" id="1.10.150.780">
    <property type="entry name" value="Vps16, C-terminal region"/>
    <property type="match status" value="1"/>
</dbReference>
<dbReference type="GO" id="GO:0042144">
    <property type="term" value="P:vacuole fusion, non-autophagic"/>
    <property type="evidence" value="ECO:0007669"/>
    <property type="project" value="TreeGrafter"/>
</dbReference>
<dbReference type="Gene3D" id="2.130.10.10">
    <property type="entry name" value="YVTN repeat-like/Quinoprotein amine dehydrogenase"/>
    <property type="match status" value="1"/>
</dbReference>
<feature type="domain" description="Vps16 C-terminal" evidence="3">
    <location>
        <begin position="501"/>
        <end position="810"/>
    </location>
</feature>
<evidence type="ECO:0000259" key="3">
    <source>
        <dbReference type="Pfam" id="PF04840"/>
    </source>
</evidence>
<dbReference type="PIRSF" id="PIRSF007949">
    <property type="entry name" value="VPS16"/>
    <property type="match status" value="1"/>
</dbReference>
<dbReference type="PANTHER" id="PTHR12811">
    <property type="entry name" value="VACUOLAR PROTEIN SORTING VPS16"/>
    <property type="match status" value="1"/>
</dbReference>
<organism evidence="5 6">
    <name type="scientific">Piedraia hortae CBS 480.64</name>
    <dbReference type="NCBI Taxonomy" id="1314780"/>
    <lineage>
        <taxon>Eukaryota</taxon>
        <taxon>Fungi</taxon>
        <taxon>Dikarya</taxon>
        <taxon>Ascomycota</taxon>
        <taxon>Pezizomycotina</taxon>
        <taxon>Dothideomycetes</taxon>
        <taxon>Dothideomycetidae</taxon>
        <taxon>Capnodiales</taxon>
        <taxon>Piedraiaceae</taxon>
        <taxon>Piedraia</taxon>
    </lineage>
</organism>
<reference evidence="5" key="1">
    <citation type="journal article" date="2020" name="Stud. Mycol.">
        <title>101 Dothideomycetes genomes: a test case for predicting lifestyles and emergence of pathogens.</title>
        <authorList>
            <person name="Haridas S."/>
            <person name="Albert R."/>
            <person name="Binder M."/>
            <person name="Bloem J."/>
            <person name="Labutti K."/>
            <person name="Salamov A."/>
            <person name="Andreopoulos B."/>
            <person name="Baker S."/>
            <person name="Barry K."/>
            <person name="Bills G."/>
            <person name="Bluhm B."/>
            <person name="Cannon C."/>
            <person name="Castanera R."/>
            <person name="Culley D."/>
            <person name="Daum C."/>
            <person name="Ezra D."/>
            <person name="Gonzalez J."/>
            <person name="Henrissat B."/>
            <person name="Kuo A."/>
            <person name="Liang C."/>
            <person name="Lipzen A."/>
            <person name="Lutzoni F."/>
            <person name="Magnuson J."/>
            <person name="Mondo S."/>
            <person name="Nolan M."/>
            <person name="Ohm R."/>
            <person name="Pangilinan J."/>
            <person name="Park H.-J."/>
            <person name="Ramirez L."/>
            <person name="Alfaro M."/>
            <person name="Sun H."/>
            <person name="Tritt A."/>
            <person name="Yoshinaga Y."/>
            <person name="Zwiers L.-H."/>
            <person name="Turgeon B."/>
            <person name="Goodwin S."/>
            <person name="Spatafora J."/>
            <person name="Crous P."/>
            <person name="Grigoriev I."/>
        </authorList>
    </citation>
    <scope>NUCLEOTIDE SEQUENCE</scope>
    <source>
        <strain evidence="5">CBS 480.64</strain>
    </source>
</reference>
<gene>
    <name evidence="5" type="ORF">K470DRAFT_211106</name>
</gene>
<dbReference type="GO" id="GO:0016197">
    <property type="term" value="P:endosomal transport"/>
    <property type="evidence" value="ECO:0007669"/>
    <property type="project" value="TreeGrafter"/>
</dbReference>
<keyword evidence="2" id="KW-0813">Transport</keyword>
<dbReference type="Pfam" id="PF04841">
    <property type="entry name" value="Vps16_N"/>
    <property type="match status" value="1"/>
</dbReference>
<dbReference type="GO" id="GO:0003779">
    <property type="term" value="F:actin binding"/>
    <property type="evidence" value="ECO:0007669"/>
    <property type="project" value="TreeGrafter"/>
</dbReference>
<sequence length="821" mass="92214">MAKPTADWELIGNKFYRKIQLYNSVFDSDLELENYLVSGAPCSGAVALYRNEGKIYAYRGTPSAKGSLDLYSCSGKLLRQIPGDRESIKAVGWSDNERLVIVLSEGTVKNYLELQGDFTSFTLGNGAEEHGVRSGRFWSDGLVALLGNNTLLAVMDYEEPRPRTLAKLPHGDVLSWAVIPPQYTSSRSVEVLVAIGKSVYVVDAAECEDKGLEAGPFTHIAVSPNGRLIALYTEDAKVWVITPDFQERLSEYESSVKTPPKDLQWCGDNAVVLAWEDEIHIIGPMGAVSKHYYDSFVHLLPEIDGIKVLTADSCDFIQKVPDPTLEVFKLGSTSPASILLDAIGLLEKKSPKADDNVQLIRSSLGEAVDVCVRAAGHEYSVHWQKQLLKAASFGKSVLDLYNSDEFVDITEALRVLNAVRFFEVGLPLSYEQFLRLTPEGLIQRLINRHEFLLALRISEFLCLPVDKIYVHWARQKVRTSRAGDDTICREIVQKVAGKRGVSFEEIARAAYDEGRGKLATELLEHEPRAGRQVPLLLSVGEPSLALDKAIESGDTDLMFYVLLMVKKRTSQSNFFRMINSRPTATAIVEASCHDQDQELLKDLYYQDDRRLDGSNLLLSEAISAPDMSSTVDHLRMAAKLLRDSKEHATNVVALEDEQKLIHFQQAFENDIQERFVGLNVRKTISRLIKHGHLKRAQKIQQEFRVPEKMYWFVKLRALVARRDWRELEEMSKLRKSPIGWEPFVHDILGAGSAKTAALFIPKCSPTSARIEMWVKCGMFHKAGEEALKEKNKDKLEELRTQASGNQQAELDRMIATLQRGR</sequence>
<comment type="function">
    <text evidence="2">Essential for vacuolar protein sorting. Required for vacuole biogenesis, stability and to maintain vacuole morphology.</text>
</comment>
<dbReference type="InterPro" id="IPR006926">
    <property type="entry name" value="Vps16_N"/>
</dbReference>
<dbReference type="GO" id="GO:0005768">
    <property type="term" value="C:endosome"/>
    <property type="evidence" value="ECO:0007669"/>
    <property type="project" value="TreeGrafter"/>
</dbReference>
<evidence type="ECO:0000259" key="4">
    <source>
        <dbReference type="Pfam" id="PF04841"/>
    </source>
</evidence>
<dbReference type="GO" id="GO:0006886">
    <property type="term" value="P:intracellular protein transport"/>
    <property type="evidence" value="ECO:0007669"/>
    <property type="project" value="InterPro"/>
</dbReference>
<dbReference type="AlphaFoldDB" id="A0A6A7C6W7"/>
<protein>
    <recommendedName>
        <fullName evidence="2">Probable vacuolar protein sorting-associated protein 16 homolog</fullName>
    </recommendedName>
</protein>
<dbReference type="GO" id="GO:0030897">
    <property type="term" value="C:HOPS complex"/>
    <property type="evidence" value="ECO:0007669"/>
    <property type="project" value="TreeGrafter"/>
</dbReference>